<dbReference type="AlphaFoldDB" id="A0A194W7E3"/>
<dbReference type="Pfam" id="PF00651">
    <property type="entry name" value="BTB"/>
    <property type="match status" value="1"/>
</dbReference>
<dbReference type="SMART" id="SM00225">
    <property type="entry name" value="BTB"/>
    <property type="match status" value="1"/>
</dbReference>
<keyword evidence="3" id="KW-1185">Reference proteome</keyword>
<evidence type="ECO:0000259" key="1">
    <source>
        <dbReference type="PROSITE" id="PS50097"/>
    </source>
</evidence>
<dbReference type="Gene3D" id="3.30.710.10">
    <property type="entry name" value="Potassium Channel Kv1.1, Chain A"/>
    <property type="match status" value="1"/>
</dbReference>
<evidence type="ECO:0000313" key="3">
    <source>
        <dbReference type="Proteomes" id="UP000078559"/>
    </source>
</evidence>
<dbReference type="InterPro" id="IPR000210">
    <property type="entry name" value="BTB/POZ_dom"/>
</dbReference>
<dbReference type="Proteomes" id="UP000078559">
    <property type="component" value="Chromosome 8"/>
</dbReference>
<organism evidence="2 3">
    <name type="scientific">Cytospora mali</name>
    <name type="common">Apple Valsa canker fungus</name>
    <name type="synonym">Valsa mali</name>
    <dbReference type="NCBI Taxonomy" id="578113"/>
    <lineage>
        <taxon>Eukaryota</taxon>
        <taxon>Fungi</taxon>
        <taxon>Dikarya</taxon>
        <taxon>Ascomycota</taxon>
        <taxon>Pezizomycotina</taxon>
        <taxon>Sordariomycetes</taxon>
        <taxon>Sordariomycetidae</taxon>
        <taxon>Diaporthales</taxon>
        <taxon>Cytosporaceae</taxon>
        <taxon>Cytospora</taxon>
    </lineage>
</organism>
<feature type="domain" description="BTB" evidence="1">
    <location>
        <begin position="21"/>
        <end position="88"/>
    </location>
</feature>
<dbReference type="InterPro" id="IPR011333">
    <property type="entry name" value="SKP1/BTB/POZ_sf"/>
</dbReference>
<dbReference type="SUPFAM" id="SSF54695">
    <property type="entry name" value="POZ domain"/>
    <property type="match status" value="1"/>
</dbReference>
<accession>A0A194W7E3</accession>
<sequence length="262" mass="30258">MNMSKVNMAGFERFYNNEALSDLMLIFSGHEIPVHKAILSAQNMYFSKLFEGPFAETSATSVELHEDDPVALQRLLKCLYGYEVDIFGEHYAESLMRADPREIEPKDGWSDIAVKNCLNSNFRCWNHMARAWELSPRCRKAFAETIELYLVADKYLAAEVCDDQVRRFDFSLLHRFFYNTLFLTEEEPVDVSEIAEVFDPLYERTAGHEDKMRRKIAGFFDGWWVTSVGPTPNQLLVLYDALPDLRSDILQLRASRAAEKGK</sequence>
<dbReference type="PANTHER" id="PTHR24413">
    <property type="entry name" value="SPECKLE-TYPE POZ PROTEIN"/>
    <property type="match status" value="1"/>
</dbReference>
<name>A0A194W7E3_CYTMA</name>
<dbReference type="EMBL" id="CM003105">
    <property type="protein sequence ID" value="KUI72003.1"/>
    <property type="molecule type" value="Genomic_DNA"/>
</dbReference>
<proteinExistence type="predicted"/>
<dbReference type="CDD" id="cd18186">
    <property type="entry name" value="BTB_POZ_ZBTB_KLHL-like"/>
    <property type="match status" value="1"/>
</dbReference>
<dbReference type="SMR" id="A0A194W7E3"/>
<evidence type="ECO:0000313" key="2">
    <source>
        <dbReference type="EMBL" id="KUI72003.1"/>
    </source>
</evidence>
<dbReference type="PROSITE" id="PS50097">
    <property type="entry name" value="BTB"/>
    <property type="match status" value="1"/>
</dbReference>
<gene>
    <name evidence="2" type="ORF">VM1G_07979</name>
</gene>
<reference evidence="2" key="1">
    <citation type="submission" date="2014-12" db="EMBL/GenBank/DDBJ databases">
        <title>Genome Sequence of Valsa Canker Pathogens Uncovers a Specific Adaption of Colonization on Woody Bark.</title>
        <authorList>
            <person name="Yin Z."/>
            <person name="Liu H."/>
            <person name="Gao X."/>
            <person name="Li Z."/>
            <person name="Song N."/>
            <person name="Ke X."/>
            <person name="Dai Q."/>
            <person name="Wu Y."/>
            <person name="Sun Y."/>
            <person name="Xu J.-R."/>
            <person name="Kang Z.K."/>
            <person name="Wang L."/>
            <person name="Huang L."/>
        </authorList>
    </citation>
    <scope>NUCLEOTIDE SEQUENCE [LARGE SCALE GENOMIC DNA]</scope>
    <source>
        <strain evidence="2">03-8</strain>
    </source>
</reference>
<protein>
    <submittedName>
        <fullName evidence="2">Kelch-like protein 30</fullName>
    </submittedName>
</protein>
<dbReference type="OrthoDB" id="6359816at2759"/>